<dbReference type="RefSeq" id="WP_110186261.1">
    <property type="nucleotide sequence ID" value="NZ_CP177354.1"/>
</dbReference>
<keyword evidence="3" id="KW-1185">Reference proteome</keyword>
<proteinExistence type="predicted"/>
<gene>
    <name evidence="2" type="ORF">WH50_04595</name>
</gene>
<sequence>MAYLNDEQRDQFQRDGVLVVPQFYPLEQVHQVQWGIYQIIGQVMLRHGVEDTRDAFSPDTFDQAFIELIKRNRAWGGEIYDAVKQVPAFLRLVAHPAHEALFNELRENAIPGMAAGGYGIRIDIPFEDKYRAMWHQEYPAQLRSVDGLVFWSPLVAITEALGPVAFCPGSHQRGILPVYQTDPQGAGRSGAYALRIRDEADVLAHYPQVAPLTVPGDLVIIDFAVMHCSGFNLSNRARWSMQFRYFNFADPVGRNHGWKGSYAAGVDFTTIHPELFCSESPDEV</sequence>
<dbReference type="InterPro" id="IPR008775">
    <property type="entry name" value="Phytyl_CoA_dOase-like"/>
</dbReference>
<keyword evidence="2" id="KW-0560">Oxidoreductase</keyword>
<reference evidence="2 3" key="1">
    <citation type="submission" date="2015-03" db="EMBL/GenBank/DDBJ databases">
        <authorList>
            <person name="Krishnan R."/>
            <person name="Midha S."/>
            <person name="Patil P.B."/>
            <person name="Rameshkumar N."/>
        </authorList>
    </citation>
    <scope>NUCLEOTIDE SEQUENCE [LARGE SCALE GENOMIC DNA]</scope>
    <source>
        <strain evidence="2 3">L1E11</strain>
    </source>
</reference>
<dbReference type="Proteomes" id="UP000248090">
    <property type="component" value="Unassembled WGS sequence"/>
</dbReference>
<dbReference type="Gene3D" id="2.60.120.620">
    <property type="entry name" value="q2cbj1_9rhob like domain"/>
    <property type="match status" value="1"/>
</dbReference>
<evidence type="ECO:0000256" key="1">
    <source>
        <dbReference type="ARBA" id="ARBA00001954"/>
    </source>
</evidence>
<dbReference type="EMBL" id="LAPT01000020">
    <property type="protein sequence ID" value="PXF32376.1"/>
    <property type="molecule type" value="Genomic_DNA"/>
</dbReference>
<dbReference type="GO" id="GO:0051213">
    <property type="term" value="F:dioxygenase activity"/>
    <property type="evidence" value="ECO:0007669"/>
    <property type="project" value="UniProtKB-KW"/>
</dbReference>
<dbReference type="SUPFAM" id="SSF51197">
    <property type="entry name" value="Clavaminate synthase-like"/>
    <property type="match status" value="1"/>
</dbReference>
<dbReference type="Pfam" id="PF05721">
    <property type="entry name" value="PhyH"/>
    <property type="match status" value="1"/>
</dbReference>
<accession>A0ABX5M468</accession>
<comment type="cofactor">
    <cofactor evidence="1">
        <name>Fe(2+)</name>
        <dbReference type="ChEBI" id="CHEBI:29033"/>
    </cofactor>
</comment>
<evidence type="ECO:0000313" key="2">
    <source>
        <dbReference type="EMBL" id="PXF32376.1"/>
    </source>
</evidence>
<keyword evidence="2" id="KW-0223">Dioxygenase</keyword>
<organism evidence="2 3">
    <name type="scientific">Pokkaliibacter plantistimulans</name>
    <dbReference type="NCBI Taxonomy" id="1635171"/>
    <lineage>
        <taxon>Bacteria</taxon>
        <taxon>Pseudomonadati</taxon>
        <taxon>Pseudomonadota</taxon>
        <taxon>Gammaproteobacteria</taxon>
        <taxon>Oceanospirillales</taxon>
        <taxon>Balneatrichaceae</taxon>
        <taxon>Pokkaliibacter</taxon>
    </lineage>
</organism>
<evidence type="ECO:0000313" key="3">
    <source>
        <dbReference type="Proteomes" id="UP000248090"/>
    </source>
</evidence>
<dbReference type="PANTHER" id="PTHR20883">
    <property type="entry name" value="PHYTANOYL-COA DIOXYGENASE DOMAIN CONTAINING 1"/>
    <property type="match status" value="1"/>
</dbReference>
<name>A0ABX5M468_9GAMM</name>
<protein>
    <submittedName>
        <fullName evidence="2">Phytanoyl-CoA dioxygenase</fullName>
    </submittedName>
</protein>
<dbReference type="PANTHER" id="PTHR20883:SF48">
    <property type="entry name" value="ECTOINE DIOXYGENASE"/>
    <property type="match status" value="1"/>
</dbReference>
<comment type="caution">
    <text evidence="2">The sequence shown here is derived from an EMBL/GenBank/DDBJ whole genome shotgun (WGS) entry which is preliminary data.</text>
</comment>